<name>A0A081KFQ1_9GAMM</name>
<dbReference type="AlphaFoldDB" id="A0A081KFQ1"/>
<organism evidence="1 2">
    <name type="scientific">Endozoicomonas elysicola</name>
    <dbReference type="NCBI Taxonomy" id="305900"/>
    <lineage>
        <taxon>Bacteria</taxon>
        <taxon>Pseudomonadati</taxon>
        <taxon>Pseudomonadota</taxon>
        <taxon>Gammaproteobacteria</taxon>
        <taxon>Oceanospirillales</taxon>
        <taxon>Endozoicomonadaceae</taxon>
        <taxon>Endozoicomonas</taxon>
    </lineage>
</organism>
<dbReference type="SUPFAM" id="SSF89550">
    <property type="entry name" value="PHP domain-like"/>
    <property type="match status" value="1"/>
</dbReference>
<evidence type="ECO:0008006" key="3">
    <source>
        <dbReference type="Google" id="ProtNLM"/>
    </source>
</evidence>
<evidence type="ECO:0000313" key="1">
    <source>
        <dbReference type="EMBL" id="KEI72977.1"/>
    </source>
</evidence>
<evidence type="ECO:0000313" key="2">
    <source>
        <dbReference type="Proteomes" id="UP000027997"/>
    </source>
</evidence>
<sequence length="629" mass="71882">MEQIIEEVDLGLLEFTLPKEVVAGGEIKWKVNFTAHSEFKPGSHIRITVPAYQHQRSEEYLQAHDYWMPNFFWAIADEESVQLEVHVEKIATDFKHIKRWVDSCRVGVITLETGLKAGEAITIHFGGIDRPWLEGDCMPSRAGQLAFHKEGTYLDYILEFDVTGTQEYKQYDVFPSIKLIPDQLAQLQVTCKGYSNPGEVLEASILPMDRFGNPLYEATLDHFKLSIFDLKSGLQVTTTDITGQKAYIALEQGAYKLTVEDSGLHVNDAVIICEENAPSLFWGDTHIHSNLTANIRDNDLGSTPKRGYTYAREVSKLDFLALTEQTYTFNEDRGVNIDKATWQTMADECDRFDDPGNFVTMSGFELHCRRGDTICLFRGSLRNYDYPGYEFGILHDLWDFYKDQNILTIPHLHRFSDRTPKYAESKGKKAEVGFDLKNWEQDSHHETMVEIYSAQWGRFEYEGNPMLLKSRRNIKNNTVVDFLNRGKKWGFVANSDGHDGNPGYGGVTGVYTDTLTRESIFDALHNRQTIATTHPRMVMDLNINDAHLGQTITSTGSIDLCFRVAAPRALKRIEVIHNGEVLKRIDSSEQYQEVELSETFEPGKHYFYVRCFQDDGHIGWVSPIWVNID</sequence>
<accession>A0A081KFQ1</accession>
<dbReference type="eggNOG" id="COG1387">
    <property type="taxonomic scope" value="Bacteria"/>
</dbReference>
<dbReference type="Proteomes" id="UP000027997">
    <property type="component" value="Unassembled WGS sequence"/>
</dbReference>
<dbReference type="InterPro" id="IPR022028">
    <property type="entry name" value="DUF3604"/>
</dbReference>
<dbReference type="InterPro" id="IPR016195">
    <property type="entry name" value="Pol/histidinol_Pase-like"/>
</dbReference>
<keyword evidence="2" id="KW-1185">Reference proteome</keyword>
<dbReference type="STRING" id="305900.GV64_21655"/>
<gene>
    <name evidence="1" type="ORF">GV64_21655</name>
</gene>
<dbReference type="Gene3D" id="3.20.20.140">
    <property type="entry name" value="Metal-dependent hydrolases"/>
    <property type="match status" value="1"/>
</dbReference>
<comment type="caution">
    <text evidence="1">The sequence shown here is derived from an EMBL/GenBank/DDBJ whole genome shotgun (WGS) entry which is preliminary data.</text>
</comment>
<dbReference type="RefSeq" id="WP_020581682.1">
    <property type="nucleotide sequence ID" value="NZ_JOJP01000001.1"/>
</dbReference>
<reference evidence="1 2" key="1">
    <citation type="submission" date="2014-06" db="EMBL/GenBank/DDBJ databases">
        <title>Whole Genome Sequences of Three Symbiotic Endozoicomonas Bacteria.</title>
        <authorList>
            <person name="Neave M.J."/>
            <person name="Apprill A."/>
            <person name="Voolstra C.R."/>
        </authorList>
    </citation>
    <scope>NUCLEOTIDE SEQUENCE [LARGE SCALE GENOMIC DNA]</scope>
    <source>
        <strain evidence="1 2">DSM 22380</strain>
    </source>
</reference>
<protein>
    <recommendedName>
        <fullName evidence="3">DUF3604 domain-containing protein</fullName>
    </recommendedName>
</protein>
<proteinExistence type="predicted"/>
<dbReference type="Pfam" id="PF12228">
    <property type="entry name" value="DUF3604"/>
    <property type="match status" value="1"/>
</dbReference>
<dbReference type="EMBL" id="JOJP01000001">
    <property type="protein sequence ID" value="KEI72977.1"/>
    <property type="molecule type" value="Genomic_DNA"/>
</dbReference>